<organism evidence="1 2">
    <name type="scientific">Prorocentrum cordatum</name>
    <dbReference type="NCBI Taxonomy" id="2364126"/>
    <lineage>
        <taxon>Eukaryota</taxon>
        <taxon>Sar</taxon>
        <taxon>Alveolata</taxon>
        <taxon>Dinophyceae</taxon>
        <taxon>Prorocentrales</taxon>
        <taxon>Prorocentraceae</taxon>
        <taxon>Prorocentrum</taxon>
    </lineage>
</organism>
<accession>A0ABN9TGG4</accession>
<comment type="caution">
    <text evidence="1">The sequence shown here is derived from an EMBL/GenBank/DDBJ whole genome shotgun (WGS) entry which is preliminary data.</text>
</comment>
<sequence>MAPRQPSELGRGTSGACSRMQSVLSPDFSCRRLRFCPVARGWLCGRMAPRQTSELGRGTSGAQHLLIFTEARRLRQRHQGLTEAAGHSRWPPEEEERVAGTLERALVPMGIDWGEGSIEDETRASSGFL</sequence>
<dbReference type="Proteomes" id="UP001189429">
    <property type="component" value="Unassembled WGS sequence"/>
</dbReference>
<proteinExistence type="predicted"/>
<reference evidence="1" key="1">
    <citation type="submission" date="2023-10" db="EMBL/GenBank/DDBJ databases">
        <authorList>
            <person name="Chen Y."/>
            <person name="Shah S."/>
            <person name="Dougan E. K."/>
            <person name="Thang M."/>
            <person name="Chan C."/>
        </authorList>
    </citation>
    <scope>NUCLEOTIDE SEQUENCE [LARGE SCALE GENOMIC DNA]</scope>
</reference>
<gene>
    <name evidence="1" type="ORF">PCOR1329_LOCUS38871</name>
</gene>
<keyword evidence="2" id="KW-1185">Reference proteome</keyword>
<evidence type="ECO:0000313" key="2">
    <source>
        <dbReference type="Proteomes" id="UP001189429"/>
    </source>
</evidence>
<protein>
    <submittedName>
        <fullName evidence="1">Uncharacterized protein</fullName>
    </submittedName>
</protein>
<dbReference type="EMBL" id="CAUYUJ010014702">
    <property type="protein sequence ID" value="CAK0844900.1"/>
    <property type="molecule type" value="Genomic_DNA"/>
</dbReference>
<name>A0ABN9TGG4_9DINO</name>
<evidence type="ECO:0000313" key="1">
    <source>
        <dbReference type="EMBL" id="CAK0844900.1"/>
    </source>
</evidence>